<dbReference type="EMBL" id="BAABJH010000001">
    <property type="protein sequence ID" value="GAA4885181.1"/>
    <property type="molecule type" value="Genomic_DNA"/>
</dbReference>
<sequence length="235" mass="25899">MKQAFYIICLVLLVLGCSTSTDSNVTEGSKPPDEENEVTDLEVKLYFPQENMLCNEGTNLTPTESTVFFEWRANGADNYKIVIENLSSGTIIERETTEDIIPIVIQRATAYSWYVEAKSEGETEQSETWQFYNAGPGVQSYAPFPATIVAPNMAQSIAATTTVALQWTGSDVDDDIVGYDVYFGTNATPKLFASDISTTESNVSVTSGTIYYWKVITKDSLGNTSDSGIFQFRVL</sequence>
<feature type="signal peptide" evidence="1">
    <location>
        <begin position="1"/>
        <end position="23"/>
    </location>
</feature>
<feature type="chain" id="PRO_5045906096" description="Fibronectin type-III domain-containing protein" evidence="1">
    <location>
        <begin position="24"/>
        <end position="235"/>
    </location>
</feature>
<dbReference type="InterPro" id="IPR013783">
    <property type="entry name" value="Ig-like_fold"/>
</dbReference>
<evidence type="ECO:0000313" key="3">
    <source>
        <dbReference type="Proteomes" id="UP001500433"/>
    </source>
</evidence>
<keyword evidence="1" id="KW-0732">Signal</keyword>
<proteinExistence type="predicted"/>
<dbReference type="Proteomes" id="UP001500433">
    <property type="component" value="Unassembled WGS sequence"/>
</dbReference>
<dbReference type="PROSITE" id="PS51257">
    <property type="entry name" value="PROKAR_LIPOPROTEIN"/>
    <property type="match status" value="1"/>
</dbReference>
<keyword evidence="3" id="KW-1185">Reference proteome</keyword>
<dbReference type="Gene3D" id="2.60.40.10">
    <property type="entry name" value="Immunoglobulins"/>
    <property type="match status" value="1"/>
</dbReference>
<protein>
    <recommendedName>
        <fullName evidence="4">Fibronectin type-III domain-containing protein</fullName>
    </recommendedName>
</protein>
<evidence type="ECO:0000313" key="2">
    <source>
        <dbReference type="EMBL" id="GAA4885181.1"/>
    </source>
</evidence>
<organism evidence="2 3">
    <name type="scientific">Flaviramulus aquimarinus</name>
    <dbReference type="NCBI Taxonomy" id="1170456"/>
    <lineage>
        <taxon>Bacteria</taxon>
        <taxon>Pseudomonadati</taxon>
        <taxon>Bacteroidota</taxon>
        <taxon>Flavobacteriia</taxon>
        <taxon>Flavobacteriales</taxon>
        <taxon>Flavobacteriaceae</taxon>
        <taxon>Flaviramulus</taxon>
    </lineage>
</organism>
<evidence type="ECO:0000256" key="1">
    <source>
        <dbReference type="SAM" id="SignalP"/>
    </source>
</evidence>
<dbReference type="RefSeq" id="WP_345272395.1">
    <property type="nucleotide sequence ID" value="NZ_BAABJH010000001.1"/>
</dbReference>
<comment type="caution">
    <text evidence="2">The sequence shown here is derived from an EMBL/GenBank/DDBJ whole genome shotgun (WGS) entry which is preliminary data.</text>
</comment>
<reference evidence="3" key="1">
    <citation type="journal article" date="2019" name="Int. J. Syst. Evol. Microbiol.">
        <title>The Global Catalogue of Microorganisms (GCM) 10K type strain sequencing project: providing services to taxonomists for standard genome sequencing and annotation.</title>
        <authorList>
            <consortium name="The Broad Institute Genomics Platform"/>
            <consortium name="The Broad Institute Genome Sequencing Center for Infectious Disease"/>
            <person name="Wu L."/>
            <person name="Ma J."/>
        </authorList>
    </citation>
    <scope>NUCLEOTIDE SEQUENCE [LARGE SCALE GENOMIC DNA]</scope>
    <source>
        <strain evidence="3">JCM 18274</strain>
    </source>
</reference>
<accession>A0ABP9ETX4</accession>
<name>A0ABP9ETX4_9FLAO</name>
<evidence type="ECO:0008006" key="4">
    <source>
        <dbReference type="Google" id="ProtNLM"/>
    </source>
</evidence>
<gene>
    <name evidence="2" type="ORF">GCM10023311_04730</name>
</gene>